<protein>
    <submittedName>
        <fullName evidence="1">Uncharacterized protein</fullName>
    </submittedName>
</protein>
<name>A0A7C2SPL8_9BACT</name>
<dbReference type="AlphaFoldDB" id="A0A7C2SPL8"/>
<reference evidence="1" key="1">
    <citation type="journal article" date="2020" name="mSystems">
        <title>Genome- and Community-Level Interaction Insights into Carbon Utilization and Element Cycling Functions of Hydrothermarchaeota in Hydrothermal Sediment.</title>
        <authorList>
            <person name="Zhou Z."/>
            <person name="Liu Y."/>
            <person name="Xu W."/>
            <person name="Pan J."/>
            <person name="Luo Z.H."/>
            <person name="Li M."/>
        </authorList>
    </citation>
    <scope>NUCLEOTIDE SEQUENCE [LARGE SCALE GENOMIC DNA]</scope>
    <source>
        <strain evidence="1">SpSt-299</strain>
    </source>
</reference>
<sequence>MIDERFLPAPEDTFLTTPRPVLWERGNLVALVQREGFAVYVGATLAGIFRDHETHAPDVAFVRGEIHWCPSPSRVPRGDVRSLKEEAMPALWVRAEVDGGGRVVLLRVDPRRLDPQDPLPGEWSLELAPRRDGKLWLVGAVSAEALEVTATGGVVRRLQLPYRFPVPGDDPKQVEAMREEAFRKAEELMLQHPFFTDATRSKAGSGRLRIYPWQRRIFARVLAYDRDLLLVTHSDTKPANSLLWFPYGQEEGARCFELGELLDGASLGLTTLVEDQLWFSGPFAYLSLDDLRQLWETQQRPESRGSGAAPR</sequence>
<gene>
    <name evidence="1" type="ORF">ENQ31_03525</name>
</gene>
<dbReference type="EMBL" id="DSMR01000252">
    <property type="protein sequence ID" value="HET47217.1"/>
    <property type="molecule type" value="Genomic_DNA"/>
</dbReference>
<comment type="caution">
    <text evidence="1">The sequence shown here is derived from an EMBL/GenBank/DDBJ whole genome shotgun (WGS) entry which is preliminary data.</text>
</comment>
<accession>A0A7C2SPL8</accession>
<organism evidence="1">
    <name type="scientific">Thermoanaerobaculum aquaticum</name>
    <dbReference type="NCBI Taxonomy" id="1312852"/>
    <lineage>
        <taxon>Bacteria</taxon>
        <taxon>Pseudomonadati</taxon>
        <taxon>Acidobacteriota</taxon>
        <taxon>Thermoanaerobaculia</taxon>
        <taxon>Thermoanaerobaculales</taxon>
        <taxon>Thermoanaerobaculaceae</taxon>
        <taxon>Thermoanaerobaculum</taxon>
    </lineage>
</organism>
<evidence type="ECO:0000313" key="1">
    <source>
        <dbReference type="EMBL" id="HET47217.1"/>
    </source>
</evidence>
<proteinExistence type="predicted"/>